<feature type="region of interest" description="Disordered" evidence="1">
    <location>
        <begin position="131"/>
        <end position="205"/>
    </location>
</feature>
<gene>
    <name evidence="3" type="ORF">EDC05_002661</name>
</gene>
<evidence type="ECO:0000313" key="3">
    <source>
        <dbReference type="EMBL" id="KAJ1992717.1"/>
    </source>
</evidence>
<sequence length="270" mass="29642">MEMAYGVDDDILVAVISTIEDTTKQILGKNPWLLLLVAGSLLAYFIAPSGTLYSIPATAELAWVGAAVNHSISIFAELEGEELEEEPEDEGLELELPELELEEEEPEDEGLELELPELELLELELEVGELELEEDDFEDDEDEPLLEDDPEDDEDEPLLEGDLADGEDEPPLEDDPEDDEDEPLLVGDGVEEDPGDPDELEEEAAAIFALVDELPLLVGDPTNGGHDTGLVWSQMGSKSFWIAEEMWHERKSNMLSGGGKPPGAVDSQME</sequence>
<comment type="caution">
    <text evidence="3">The sequence shown here is derived from an EMBL/GenBank/DDBJ whole genome shotgun (WGS) entry which is preliminary data.</text>
</comment>
<keyword evidence="2" id="KW-0472">Membrane</keyword>
<protein>
    <submittedName>
        <fullName evidence="3">Uncharacterized protein</fullName>
    </submittedName>
</protein>
<evidence type="ECO:0000313" key="4">
    <source>
        <dbReference type="Proteomes" id="UP001151295"/>
    </source>
</evidence>
<accession>A0ABQ8PNF1</accession>
<evidence type="ECO:0000256" key="2">
    <source>
        <dbReference type="SAM" id="Phobius"/>
    </source>
</evidence>
<feature type="transmembrane region" description="Helical" evidence="2">
    <location>
        <begin position="32"/>
        <end position="53"/>
    </location>
</feature>
<dbReference type="EMBL" id="JANBQD010000025">
    <property type="protein sequence ID" value="KAJ1992717.1"/>
    <property type="molecule type" value="Genomic_DNA"/>
</dbReference>
<evidence type="ECO:0000256" key="1">
    <source>
        <dbReference type="SAM" id="MobiDB-lite"/>
    </source>
</evidence>
<keyword evidence="2" id="KW-0812">Transmembrane</keyword>
<proteinExistence type="predicted"/>
<dbReference type="Proteomes" id="UP001151295">
    <property type="component" value="Unassembled WGS sequence"/>
</dbReference>
<feature type="region of interest" description="Disordered" evidence="1">
    <location>
        <begin position="82"/>
        <end position="114"/>
    </location>
</feature>
<reference evidence="3" key="1">
    <citation type="submission" date="2022-07" db="EMBL/GenBank/DDBJ databases">
        <title>Phylogenomic reconstructions and comparative analyses of Kickxellomycotina fungi.</title>
        <authorList>
            <person name="Reynolds N.K."/>
            <person name="Stajich J.E."/>
            <person name="Barry K."/>
            <person name="Grigoriev I.V."/>
            <person name="Crous P."/>
            <person name="Smith M.E."/>
        </authorList>
    </citation>
    <scope>NUCLEOTIDE SEQUENCE</scope>
    <source>
        <strain evidence="3">BCRC 34882</strain>
    </source>
</reference>
<name>A0ABQ8PNF1_9FUNG</name>
<organism evidence="3 4">
    <name type="scientific">Coemansia umbellata</name>
    <dbReference type="NCBI Taxonomy" id="1424467"/>
    <lineage>
        <taxon>Eukaryota</taxon>
        <taxon>Fungi</taxon>
        <taxon>Fungi incertae sedis</taxon>
        <taxon>Zoopagomycota</taxon>
        <taxon>Kickxellomycotina</taxon>
        <taxon>Kickxellomycetes</taxon>
        <taxon>Kickxellales</taxon>
        <taxon>Kickxellaceae</taxon>
        <taxon>Coemansia</taxon>
    </lineage>
</organism>
<keyword evidence="2" id="KW-1133">Transmembrane helix</keyword>
<keyword evidence="4" id="KW-1185">Reference proteome</keyword>
<feature type="compositionally biased region" description="Acidic residues" evidence="1">
    <location>
        <begin position="131"/>
        <end position="204"/>
    </location>
</feature>